<name>A0ABC9U3L6_CLOSY</name>
<reference evidence="1 2" key="1">
    <citation type="submission" date="2013-07" db="EMBL/GenBank/DDBJ databases">
        <authorList>
            <person name="Weinstock G."/>
            <person name="Sodergren E."/>
            <person name="Wylie T."/>
            <person name="Fulton L."/>
            <person name="Fulton R."/>
            <person name="Fronick C."/>
            <person name="O'Laughlin M."/>
            <person name="Godfrey J."/>
            <person name="Miner T."/>
            <person name="Herter B."/>
            <person name="Appelbaum E."/>
            <person name="Cordes M."/>
            <person name="Lek S."/>
            <person name="Wollam A."/>
            <person name="Pepin K.H."/>
            <person name="Palsikar V.B."/>
            <person name="Mitreva M."/>
            <person name="Wilson R.K."/>
        </authorList>
    </citation>
    <scope>NUCLEOTIDE SEQUENCE [LARGE SCALE GENOMIC DNA]</scope>
    <source>
        <strain evidence="1 2">ATCC 14940</strain>
    </source>
</reference>
<proteinExistence type="predicted"/>
<dbReference type="AlphaFoldDB" id="A0ABC9U3L6"/>
<sequence>MDFMDIRQLKRLLIYVRRCTVLRRYGAGACWYIKMHSGADREAKRQKTKNAPVPQ</sequence>
<comment type="caution">
    <text evidence="1">The sequence shown here is derived from an EMBL/GenBank/DDBJ whole genome shotgun (WGS) entry which is preliminary data.</text>
</comment>
<gene>
    <name evidence="1" type="ORF">CLOSYM_00192</name>
</gene>
<evidence type="ECO:0000313" key="2">
    <source>
        <dbReference type="Proteomes" id="UP000016491"/>
    </source>
</evidence>
<dbReference type="Proteomes" id="UP000016491">
    <property type="component" value="Unassembled WGS sequence"/>
</dbReference>
<protein>
    <submittedName>
        <fullName evidence="1">Uncharacterized protein</fullName>
    </submittedName>
</protein>
<evidence type="ECO:0000313" key="1">
    <source>
        <dbReference type="EMBL" id="ERI80579.1"/>
    </source>
</evidence>
<dbReference type="EMBL" id="AWSU01000017">
    <property type="protein sequence ID" value="ERI80579.1"/>
    <property type="molecule type" value="Genomic_DNA"/>
</dbReference>
<organism evidence="1 2">
    <name type="scientific">[Clostridium] symbiosum ATCC 14940</name>
    <dbReference type="NCBI Taxonomy" id="411472"/>
    <lineage>
        <taxon>Bacteria</taxon>
        <taxon>Bacillati</taxon>
        <taxon>Bacillota</taxon>
        <taxon>Clostridia</taxon>
        <taxon>Lachnospirales</taxon>
        <taxon>Lachnospiraceae</taxon>
        <taxon>Otoolea</taxon>
    </lineage>
</organism>
<accession>A0ABC9U3L6</accession>